<dbReference type="InterPro" id="IPR016035">
    <property type="entry name" value="Acyl_Trfase/lysoPLipase"/>
</dbReference>
<dbReference type="PROSITE" id="PS00012">
    <property type="entry name" value="PHOSPHOPANTETHEINE"/>
    <property type="match status" value="1"/>
</dbReference>
<dbReference type="CDD" id="cd00833">
    <property type="entry name" value="PKS"/>
    <property type="match status" value="1"/>
</dbReference>
<dbReference type="SUPFAM" id="SSF51735">
    <property type="entry name" value="NAD(P)-binding Rossmann-fold domains"/>
    <property type="match status" value="2"/>
</dbReference>
<dbReference type="SUPFAM" id="SSF52151">
    <property type="entry name" value="FabD/lysophospholipase-like"/>
    <property type="match status" value="1"/>
</dbReference>
<gene>
    <name evidence="9" type="ORF">QE408_001756</name>
</gene>
<dbReference type="Gene3D" id="3.40.50.720">
    <property type="entry name" value="NAD(P)-binding Rossmann-like Domain"/>
    <property type="match status" value="3"/>
</dbReference>
<dbReference type="InterPro" id="IPR042104">
    <property type="entry name" value="PKS_dehydratase_sf"/>
</dbReference>
<dbReference type="Pfam" id="PF08240">
    <property type="entry name" value="ADH_N"/>
    <property type="match status" value="1"/>
</dbReference>
<evidence type="ECO:0000256" key="2">
    <source>
        <dbReference type="ARBA" id="ARBA00022553"/>
    </source>
</evidence>
<dbReference type="InterPro" id="IPR036291">
    <property type="entry name" value="NAD(P)-bd_dom_sf"/>
</dbReference>
<dbReference type="InterPro" id="IPR014043">
    <property type="entry name" value="Acyl_transferase_dom"/>
</dbReference>
<evidence type="ECO:0000313" key="10">
    <source>
        <dbReference type="Proteomes" id="UP001224781"/>
    </source>
</evidence>
<dbReference type="InterPro" id="IPR001227">
    <property type="entry name" value="Ac_transferase_dom_sf"/>
</dbReference>
<dbReference type="InterPro" id="IPR036736">
    <property type="entry name" value="ACP-like_sf"/>
</dbReference>
<dbReference type="SUPFAM" id="SSF50129">
    <property type="entry name" value="GroES-like"/>
    <property type="match status" value="1"/>
</dbReference>
<keyword evidence="10" id="KW-1185">Reference proteome</keyword>
<keyword evidence="4" id="KW-0511">Multifunctional enzyme</keyword>
<evidence type="ECO:0000259" key="6">
    <source>
        <dbReference type="PROSITE" id="PS50075"/>
    </source>
</evidence>
<feature type="region of interest" description="N-terminal hotdog fold" evidence="5">
    <location>
        <begin position="880"/>
        <end position="1011"/>
    </location>
</feature>
<dbReference type="InterPro" id="IPR049900">
    <property type="entry name" value="PKS_mFAS_DH"/>
</dbReference>
<dbReference type="InterPro" id="IPR020807">
    <property type="entry name" value="PKS_DH"/>
</dbReference>
<dbReference type="SMART" id="SM00822">
    <property type="entry name" value="PKS_KR"/>
    <property type="match status" value="1"/>
</dbReference>
<dbReference type="Pfam" id="PF16197">
    <property type="entry name" value="KAsynt_C_assoc"/>
    <property type="match status" value="1"/>
</dbReference>
<dbReference type="Pfam" id="PF14765">
    <property type="entry name" value="PS-DH"/>
    <property type="match status" value="1"/>
</dbReference>
<protein>
    <submittedName>
        <fullName evidence="9">Phthiocerol/phenolphthiocerol synthesis type-I polyketide synthase C</fullName>
        <ecNumber evidence="9">2.3.1.292</ecNumber>
    </submittedName>
</protein>
<dbReference type="SUPFAM" id="SSF47336">
    <property type="entry name" value="ACP-like"/>
    <property type="match status" value="1"/>
</dbReference>
<dbReference type="EMBL" id="JAUTBL010000002">
    <property type="protein sequence ID" value="MDQ1184613.1"/>
    <property type="molecule type" value="Genomic_DNA"/>
</dbReference>
<dbReference type="Gene3D" id="3.10.129.110">
    <property type="entry name" value="Polyketide synthase dehydratase"/>
    <property type="match status" value="1"/>
</dbReference>
<keyword evidence="2" id="KW-0597">Phosphoprotein</keyword>
<dbReference type="InterPro" id="IPR049551">
    <property type="entry name" value="PKS_DH_C"/>
</dbReference>
<dbReference type="InterPro" id="IPR002364">
    <property type="entry name" value="Quin_OxRdtase/zeta-crystal_CS"/>
</dbReference>
<dbReference type="PROSITE" id="PS52004">
    <property type="entry name" value="KS3_2"/>
    <property type="match status" value="1"/>
</dbReference>
<keyword evidence="3 9" id="KW-0808">Transferase</keyword>
<dbReference type="Pfam" id="PF21089">
    <property type="entry name" value="PKS_DH_N"/>
    <property type="match status" value="1"/>
</dbReference>
<dbReference type="InterPro" id="IPR016036">
    <property type="entry name" value="Malonyl_transacylase_ACP-bd"/>
</dbReference>
<dbReference type="GO" id="GO:0016746">
    <property type="term" value="F:acyltransferase activity"/>
    <property type="evidence" value="ECO:0007669"/>
    <property type="project" value="UniProtKB-KW"/>
</dbReference>
<feature type="domain" description="Ketosynthase family 3 (KS3)" evidence="7">
    <location>
        <begin position="1"/>
        <end position="422"/>
    </location>
</feature>
<organism evidence="9 10">
    <name type="scientific">Agrobacterium larrymoorei</name>
    <dbReference type="NCBI Taxonomy" id="160699"/>
    <lineage>
        <taxon>Bacteria</taxon>
        <taxon>Pseudomonadati</taxon>
        <taxon>Pseudomonadota</taxon>
        <taxon>Alphaproteobacteria</taxon>
        <taxon>Hyphomicrobiales</taxon>
        <taxon>Rhizobiaceae</taxon>
        <taxon>Rhizobium/Agrobacterium group</taxon>
        <taxon>Agrobacterium</taxon>
    </lineage>
</organism>
<feature type="active site" description="Proton donor; for dehydratase activity" evidence="5">
    <location>
        <position position="1086"/>
    </location>
</feature>
<evidence type="ECO:0000313" key="9">
    <source>
        <dbReference type="EMBL" id="MDQ1184613.1"/>
    </source>
</evidence>
<feature type="active site" description="Proton acceptor; for dehydratase activity" evidence="5">
    <location>
        <position position="921"/>
    </location>
</feature>
<dbReference type="SMART" id="SM00829">
    <property type="entry name" value="PKS_ER"/>
    <property type="match status" value="1"/>
</dbReference>
<dbReference type="SUPFAM" id="SSF53901">
    <property type="entry name" value="Thiolase-like"/>
    <property type="match status" value="1"/>
</dbReference>
<dbReference type="InterPro" id="IPR049552">
    <property type="entry name" value="PKS_DH_N"/>
</dbReference>
<dbReference type="Gene3D" id="3.30.70.3290">
    <property type="match status" value="1"/>
</dbReference>
<dbReference type="RefSeq" id="WP_306930279.1">
    <property type="nucleotide sequence ID" value="NZ_JAUTBL010000002.1"/>
</dbReference>
<dbReference type="InterPro" id="IPR057326">
    <property type="entry name" value="KR_dom"/>
</dbReference>
<dbReference type="InterPro" id="IPR014030">
    <property type="entry name" value="Ketoacyl_synth_N"/>
</dbReference>
<dbReference type="InterPro" id="IPR014031">
    <property type="entry name" value="Ketoacyl_synth_C"/>
</dbReference>
<evidence type="ECO:0000256" key="4">
    <source>
        <dbReference type="ARBA" id="ARBA00023268"/>
    </source>
</evidence>
<dbReference type="InterPro" id="IPR006162">
    <property type="entry name" value="Ppantetheine_attach_site"/>
</dbReference>
<evidence type="ECO:0000256" key="5">
    <source>
        <dbReference type="PROSITE-ProRule" id="PRU01363"/>
    </source>
</evidence>
<dbReference type="Pfam" id="PF13602">
    <property type="entry name" value="ADH_zinc_N_2"/>
    <property type="match status" value="1"/>
</dbReference>
<dbReference type="SMART" id="SM00825">
    <property type="entry name" value="PKS_KS"/>
    <property type="match status" value="1"/>
</dbReference>
<dbReference type="InterPro" id="IPR032821">
    <property type="entry name" value="PKS_assoc"/>
</dbReference>
<evidence type="ECO:0000256" key="1">
    <source>
        <dbReference type="ARBA" id="ARBA00022450"/>
    </source>
</evidence>
<dbReference type="InterPro" id="IPR020806">
    <property type="entry name" value="PKS_PP-bd"/>
</dbReference>
<dbReference type="PROSITE" id="PS01162">
    <property type="entry name" value="QOR_ZETA_CRYSTAL"/>
    <property type="match status" value="1"/>
</dbReference>
<keyword evidence="9" id="KW-0012">Acyltransferase</keyword>
<dbReference type="InterPro" id="IPR011032">
    <property type="entry name" value="GroES-like_sf"/>
</dbReference>
<feature type="domain" description="Carrier" evidence="6">
    <location>
        <begin position="2373"/>
        <end position="2450"/>
    </location>
</feature>
<feature type="region of interest" description="C-terminal hotdog fold" evidence="5">
    <location>
        <begin position="1024"/>
        <end position="1171"/>
    </location>
</feature>
<dbReference type="CDD" id="cd05195">
    <property type="entry name" value="enoyl_red"/>
    <property type="match status" value="1"/>
</dbReference>
<dbReference type="PROSITE" id="PS52019">
    <property type="entry name" value="PKS_MFAS_DH"/>
    <property type="match status" value="1"/>
</dbReference>
<evidence type="ECO:0000259" key="7">
    <source>
        <dbReference type="PROSITE" id="PS52004"/>
    </source>
</evidence>
<dbReference type="Pfam" id="PF02801">
    <property type="entry name" value="Ketoacyl-synt_C"/>
    <property type="match status" value="1"/>
</dbReference>
<dbReference type="Gene3D" id="3.40.47.10">
    <property type="match status" value="1"/>
</dbReference>
<dbReference type="PANTHER" id="PTHR43775">
    <property type="entry name" value="FATTY ACID SYNTHASE"/>
    <property type="match status" value="1"/>
</dbReference>
<dbReference type="PANTHER" id="PTHR43775:SF37">
    <property type="entry name" value="SI:DKEY-61P9.11"/>
    <property type="match status" value="1"/>
</dbReference>
<dbReference type="InterPro" id="IPR009081">
    <property type="entry name" value="PP-bd_ACP"/>
</dbReference>
<dbReference type="Pfam" id="PF00698">
    <property type="entry name" value="Acyl_transf_1"/>
    <property type="match status" value="1"/>
</dbReference>
<dbReference type="InterPro" id="IPR016039">
    <property type="entry name" value="Thiolase-like"/>
</dbReference>
<dbReference type="Gene3D" id="3.90.180.10">
    <property type="entry name" value="Medium-chain alcohol dehydrogenases, catalytic domain"/>
    <property type="match status" value="1"/>
</dbReference>
<dbReference type="SMART" id="SM00826">
    <property type="entry name" value="PKS_DH"/>
    <property type="match status" value="1"/>
</dbReference>
<dbReference type="EC" id="2.3.1.292" evidence="9"/>
<proteinExistence type="predicted"/>
<reference evidence="9 10" key="1">
    <citation type="submission" date="2023-07" db="EMBL/GenBank/DDBJ databases">
        <title>Functional and genomic diversity of the sorghum phyllosphere microbiome.</title>
        <authorList>
            <person name="Shade A."/>
        </authorList>
    </citation>
    <scope>NUCLEOTIDE SEQUENCE [LARGE SCALE GENOMIC DNA]</scope>
    <source>
        <strain evidence="9 10">SORGH_AS_1126</strain>
    </source>
</reference>
<dbReference type="InterPro" id="IPR020841">
    <property type="entry name" value="PKS_Beta-ketoAc_synthase_dom"/>
</dbReference>
<comment type="caution">
    <text evidence="9">The sequence shown here is derived from an EMBL/GenBank/DDBJ whole genome shotgun (WGS) entry which is preliminary data.</text>
</comment>
<dbReference type="InterPro" id="IPR013968">
    <property type="entry name" value="PKS_KR"/>
</dbReference>
<evidence type="ECO:0000256" key="3">
    <source>
        <dbReference type="ARBA" id="ARBA00022679"/>
    </source>
</evidence>
<name>A0ABU0UIC4_9HYPH</name>
<evidence type="ECO:0000259" key="8">
    <source>
        <dbReference type="PROSITE" id="PS52019"/>
    </source>
</evidence>
<dbReference type="InterPro" id="IPR018201">
    <property type="entry name" value="Ketoacyl_synth_AS"/>
</dbReference>
<dbReference type="InterPro" id="IPR020843">
    <property type="entry name" value="ER"/>
</dbReference>
<dbReference type="InterPro" id="IPR013154">
    <property type="entry name" value="ADH-like_N"/>
</dbReference>
<dbReference type="SMART" id="SM00827">
    <property type="entry name" value="PKS_AT"/>
    <property type="match status" value="1"/>
</dbReference>
<dbReference type="PROSITE" id="PS00606">
    <property type="entry name" value="KS3_1"/>
    <property type="match status" value="1"/>
</dbReference>
<dbReference type="SMART" id="SM00823">
    <property type="entry name" value="PKS_PP"/>
    <property type="match status" value="1"/>
</dbReference>
<dbReference type="Proteomes" id="UP001224781">
    <property type="component" value="Unassembled WGS sequence"/>
</dbReference>
<dbReference type="Gene3D" id="3.40.366.10">
    <property type="entry name" value="Malonyl-Coenzyme A Acyl Carrier Protein, domain 2"/>
    <property type="match status" value="1"/>
</dbReference>
<sequence length="2484" mass="266262">MTVEILGRACVAPSASNVQELLSILKEARCTVSSIPDDRWNHARFWHPAKGVPGKAYTFAAGVIDNVFEFDAELFGLSAREAANMDPQQRILLKTVWRAVEDARLSLSQLRAERVGVYIGASSLDSGNLQVEDPASGSPHFMTGNTLSIISNRISHIFGLNGPSMTIDTACSSSLVALHQARQALEDDQIDTAIVGGVNLLLHPFSFVGFSQARMLSPEGLCRAYAEEGEGYVRAEGAGAIVLQRSDRVKREGRRSRATVVATGMNSSGRTNGISLPSREAQAQLLRNVYDDHGIDRSQLAFVEGHGTGTKVGDPAELWAIGTVLAKGRAEPLPIGSIKSNIGHAEPASGILGLIKAMLSLENDIFPATLHAHELNSSVDFTDLNIDVNRELRRLERDGTRRLAGVNSFGFGGTNVHVVLSDPPQLDSDAGAAPDFEAPVVISAHTPSALRTLLESYQQRLLGSDKEAASRLLTADGDLMALRHRFATTAKSVDEFASAITSYLEQGGSSHSQVGETAGKVVKTAFFYAGNGSQWAGMGADAYRESKEFRSRFDTFSEMFVERAGLDLSILLQSADLELKLRDTRIAQAMLFAVQAALTDCLVARGVRPDTVFGHSVGEIAAAYAAGVLSAEDAATIVAVRSKHQHSLAGTGTMAAVVMSEAATVSFSERHGLSNIVVAGVNAHNSVTISGPVEEIKRFKALAQAERYVVHVLDIDYPFHHPIIDREKPTFLNEIPALSPSKGHTKFVSTVKGTVVDGRTLDSEYWWLNVREPIAFEPAVQFAIEDGCNLFLEISPRSILSNYVLETGKQASASITVLPTLTRPGMEPGIDPLQSIFLRSVAHGVNAGRRSAAGSTASIVAPPVPFENVQCRPATTSDSLNIFGRDNADGVYTLLGWRSDPNSANWKNHIDAQLFPDLAGHVVDGKSILPGSAFIEIALQAAQQYYGASDLEVTNLEIFRPLELRDNKLSELSTKISPETGVIEIASREYLSDDGWTLHATARSRKPTGPLTALEAVLDKTKVTHKIEADAAYRTARNFGLDYAACFQLLTRADVVDHKYIFVDLKQATTPAHPYLVYGLDPVSTDAAFHGLVALFGLLTGEADGAPYIPVRFGSVRFALSSKSVTSAVIEVQRFSPYSLKARINLLADDGTLVASLDDCRFRRTWLRQHHTLASASFHYQATNVGVGSVHPHNGRPASTDTLLSEVRNEELDEASLILDAAVHRAAFDIAQSLKGQGKLVTLSDLPGGRDFQCFLSNCLYGLVDIGMANLVEGGWEIGYSCDIPPVDDLIKQVNDEYPDRVAEAVLVNDAFLETMRLLEIGPLLGDDAVNPGFCSNATLDHVRHHTPLARVREKLIVGAVRNALADVHPGDGFTIVETGAVSPAFSQRLADMASEKNARLVILEPSDHLRRTLEIQFEANPSVSCFDPEQPVEIEHAHLVVSASGYAYGSLGRSKAVQSVLRTAAITGGRVVATEVASSAFADFVYGMTDGWFGESATPEFPIGRTSSETQWSDLLVNSGFPNPVFLHVESAGGALILIEAMPGDQSRDVSQPVRRDFDNIVELIADEGLVAGAAQSVKNTLHCSARNAQEEFRAFFAEKQAARGFMFTVKGRTSTSSAFQNDVLILSAFGEAVRAAANREEAVLPVRLLIVAPGGAPASCPVADPAASGIWTFARVLQNEYSELDIILVDPVDDQELRVGAVVALLDGKHADKEWVQDRDTGQLSAIRAVTGPMPNHQLKTTLFDGAAIRQTSAGRIDSIHWEETALEVPGAGEVSIEVSATGLNFRDVMWSMGLLPEEALEDGFAGATIGMEMSGTVIAVGTGVDDIAPGDVVMGIAPKALSTHVVVAREGVTKIPAGLDHVAAATIPVAFLTAYYSIVELGRIKKGETILIHGAAGGVGLAAIQIAKLFGAKVIATAGTIEKRQFLSVIGADHVFDSRSMSFVRDTLRATDDKGVDLVLNSLFAEAMERSFELLKPFGRFLELGKRDYYSDRKLALRPFRRNISYFGIDADQLLVNVPAVTRRIFTEVGTLFAERKLTALPYRAFGFDEIAPAFRLMQNAGHIGKIVIRPPIASQDMVLKRNNKRLELAEGVYLVVGGVGGFGLAAADWLAMRGATHIALCTRRGVADDETCAAMQNWGAAGIASSVHACDVCDEMQLENLLRELRSVGPLKGIVHAAMVLEDGLISNLNRGRNRAVIEVKADGASNLDRLTRSDELDIFLLFSSATTMIGNPGQANYVAANGYLEGLARSRRTAGLPALAIGFGAIADAGFLSRNTEVGDMLARKIGKTALKAKNALAFVEQIIVNDSGDIDAAAVMVAEIDWASAASLPITGTPLFSAIPRHSTNMGSSDGEQVDLAALVAGKPNEEAQGILHGFLAAEIASILKIAEDSIKPDKALKDIGLDSLMMMELGTGFQQKTGIDIPLSGMSDGATIGDVVKKLQDKLTAGAEMVLATSEEASVLAELTEKHVSQAQQRKPG</sequence>
<dbReference type="SUPFAM" id="SSF55048">
    <property type="entry name" value="Probable ACP-binding domain of malonyl-CoA ACP transacylase"/>
    <property type="match status" value="1"/>
</dbReference>
<dbReference type="Pfam" id="PF00550">
    <property type="entry name" value="PP-binding"/>
    <property type="match status" value="1"/>
</dbReference>
<dbReference type="InterPro" id="IPR050091">
    <property type="entry name" value="PKS_NRPS_Biosynth_Enz"/>
</dbReference>
<keyword evidence="1" id="KW-0596">Phosphopantetheine</keyword>
<dbReference type="Pfam" id="PF08659">
    <property type="entry name" value="KR"/>
    <property type="match status" value="1"/>
</dbReference>
<dbReference type="Pfam" id="PF00109">
    <property type="entry name" value="ketoacyl-synt"/>
    <property type="match status" value="1"/>
</dbReference>
<dbReference type="CDD" id="cd05274">
    <property type="entry name" value="KR_FAS_SDR_x"/>
    <property type="match status" value="1"/>
</dbReference>
<dbReference type="PROSITE" id="PS50075">
    <property type="entry name" value="CARRIER"/>
    <property type="match status" value="1"/>
</dbReference>
<dbReference type="Gene3D" id="1.10.1200.10">
    <property type="entry name" value="ACP-like"/>
    <property type="match status" value="1"/>
</dbReference>
<accession>A0ABU0UIC4</accession>
<feature type="domain" description="PKS/mFAS DH" evidence="8">
    <location>
        <begin position="880"/>
        <end position="1171"/>
    </location>
</feature>